<name>A0AAP0DZH4_9MAGN</name>
<evidence type="ECO:0000256" key="1">
    <source>
        <dbReference type="SAM" id="MobiDB-lite"/>
    </source>
</evidence>
<protein>
    <submittedName>
        <fullName evidence="2">Uncharacterized protein</fullName>
    </submittedName>
</protein>
<gene>
    <name evidence="2" type="ORF">Scep_030302</name>
</gene>
<evidence type="ECO:0000313" key="2">
    <source>
        <dbReference type="EMBL" id="KAK9083831.1"/>
    </source>
</evidence>
<dbReference type="Proteomes" id="UP001419268">
    <property type="component" value="Unassembled WGS sequence"/>
</dbReference>
<dbReference type="EMBL" id="JBBNAG010000013">
    <property type="protein sequence ID" value="KAK9083831.1"/>
    <property type="molecule type" value="Genomic_DNA"/>
</dbReference>
<reference evidence="2 3" key="1">
    <citation type="submission" date="2024-01" db="EMBL/GenBank/DDBJ databases">
        <title>Genome assemblies of Stephania.</title>
        <authorList>
            <person name="Yang L."/>
        </authorList>
    </citation>
    <scope>NUCLEOTIDE SEQUENCE [LARGE SCALE GENOMIC DNA]</scope>
    <source>
        <strain evidence="2">JXDWG</strain>
        <tissue evidence="2">Leaf</tissue>
    </source>
</reference>
<feature type="region of interest" description="Disordered" evidence="1">
    <location>
        <begin position="60"/>
        <end position="112"/>
    </location>
</feature>
<dbReference type="AlphaFoldDB" id="A0AAP0DZH4"/>
<sequence>MEGERGSTRIGVPVAFSASSHSVRGSGDDQRKMRDVALAYIDGKRQMVCSLLRRSRRSPARRGGALLVAEEPSPTELTRPALTLRDWLGGPQSDREGEERRKERELRPARSS</sequence>
<accession>A0AAP0DZH4</accession>
<feature type="compositionally biased region" description="Basic and acidic residues" evidence="1">
    <location>
        <begin position="93"/>
        <end position="112"/>
    </location>
</feature>
<keyword evidence="3" id="KW-1185">Reference proteome</keyword>
<organism evidence="2 3">
    <name type="scientific">Stephania cephalantha</name>
    <dbReference type="NCBI Taxonomy" id="152367"/>
    <lineage>
        <taxon>Eukaryota</taxon>
        <taxon>Viridiplantae</taxon>
        <taxon>Streptophyta</taxon>
        <taxon>Embryophyta</taxon>
        <taxon>Tracheophyta</taxon>
        <taxon>Spermatophyta</taxon>
        <taxon>Magnoliopsida</taxon>
        <taxon>Ranunculales</taxon>
        <taxon>Menispermaceae</taxon>
        <taxon>Menispermoideae</taxon>
        <taxon>Cissampelideae</taxon>
        <taxon>Stephania</taxon>
    </lineage>
</organism>
<comment type="caution">
    <text evidence="2">The sequence shown here is derived from an EMBL/GenBank/DDBJ whole genome shotgun (WGS) entry which is preliminary data.</text>
</comment>
<proteinExistence type="predicted"/>
<evidence type="ECO:0000313" key="3">
    <source>
        <dbReference type="Proteomes" id="UP001419268"/>
    </source>
</evidence>